<dbReference type="Proteomes" id="UP000248423">
    <property type="component" value="Unassembled WGS sequence"/>
</dbReference>
<keyword evidence="3" id="KW-1185">Reference proteome</keyword>
<gene>
    <name evidence="2" type="ORF">BO78DRAFT_27790</name>
</gene>
<feature type="region of interest" description="Disordered" evidence="1">
    <location>
        <begin position="67"/>
        <end position="132"/>
    </location>
</feature>
<reference evidence="2 3" key="1">
    <citation type="submission" date="2018-02" db="EMBL/GenBank/DDBJ databases">
        <title>The genomes of Aspergillus section Nigri reveals drivers in fungal speciation.</title>
        <authorList>
            <consortium name="DOE Joint Genome Institute"/>
            <person name="Vesth T.C."/>
            <person name="Nybo J."/>
            <person name="Theobald S."/>
            <person name="Brandl J."/>
            <person name="Frisvad J.C."/>
            <person name="Nielsen K.F."/>
            <person name="Lyhne E.K."/>
            <person name="Kogle M.E."/>
            <person name="Kuo A."/>
            <person name="Riley R."/>
            <person name="Clum A."/>
            <person name="Nolan M."/>
            <person name="Lipzen A."/>
            <person name="Salamov A."/>
            <person name="Henrissat B."/>
            <person name="Wiebenga A."/>
            <person name="De vries R.P."/>
            <person name="Grigoriev I.V."/>
            <person name="Mortensen U.H."/>
            <person name="Andersen M.R."/>
            <person name="Baker S.E."/>
        </authorList>
    </citation>
    <scope>NUCLEOTIDE SEQUENCE [LARGE SCALE GENOMIC DNA]</scope>
    <source>
        <strain evidence="2 3">CBS 121057</strain>
    </source>
</reference>
<dbReference type="EMBL" id="KZ826428">
    <property type="protein sequence ID" value="PYI01010.1"/>
    <property type="molecule type" value="Genomic_DNA"/>
</dbReference>
<evidence type="ECO:0000256" key="1">
    <source>
        <dbReference type="SAM" id="MobiDB-lite"/>
    </source>
</evidence>
<sequence>MLNPLQSRHMADNRRIDASYGREYTFSPSRALFRQGSRRLYCDRSPQPIHVLQASVALRISWILDRSPPASHRPRRTVPRSGPPLFVPSSRDSAAWSRLSAPSEPRRPSRRPIRSVKPDAINTATPHSPTAADIGRCNGPDGYISDMIESWCS</sequence>
<name>A0A319DUF0_ASPSB</name>
<evidence type="ECO:0000313" key="2">
    <source>
        <dbReference type="EMBL" id="PYI01010.1"/>
    </source>
</evidence>
<dbReference type="AlphaFoldDB" id="A0A319DUF0"/>
<dbReference type="VEuPathDB" id="FungiDB:BO78DRAFT_27790"/>
<evidence type="ECO:0000313" key="3">
    <source>
        <dbReference type="Proteomes" id="UP000248423"/>
    </source>
</evidence>
<organism evidence="2 3">
    <name type="scientific">Aspergillus sclerotiicarbonarius (strain CBS 121057 / IBT 28362)</name>
    <dbReference type="NCBI Taxonomy" id="1448318"/>
    <lineage>
        <taxon>Eukaryota</taxon>
        <taxon>Fungi</taxon>
        <taxon>Dikarya</taxon>
        <taxon>Ascomycota</taxon>
        <taxon>Pezizomycotina</taxon>
        <taxon>Eurotiomycetes</taxon>
        <taxon>Eurotiomycetidae</taxon>
        <taxon>Eurotiales</taxon>
        <taxon>Aspergillaceae</taxon>
        <taxon>Aspergillus</taxon>
        <taxon>Aspergillus subgen. Circumdati</taxon>
    </lineage>
</organism>
<protein>
    <submittedName>
        <fullName evidence="2">Uncharacterized protein</fullName>
    </submittedName>
</protein>
<proteinExistence type="predicted"/>
<accession>A0A319DUF0</accession>